<dbReference type="FunFam" id="1.10.287.950:FF:000001">
    <property type="entry name" value="Methyl-accepting chemotaxis sensory transducer"/>
    <property type="match status" value="1"/>
</dbReference>
<evidence type="ECO:0000313" key="11">
    <source>
        <dbReference type="EMBL" id="ABM61750.1"/>
    </source>
</evidence>
<dbReference type="PROSITE" id="PS50112">
    <property type="entry name" value="PAS"/>
    <property type="match status" value="1"/>
</dbReference>
<organism evidence="11 12">
    <name type="scientific">Halorhodospira halophila (strain DSM 244 / SL1)</name>
    <name type="common">Ectothiorhodospira halophila (strain DSM 244 / SL1)</name>
    <dbReference type="NCBI Taxonomy" id="349124"/>
    <lineage>
        <taxon>Bacteria</taxon>
        <taxon>Pseudomonadati</taxon>
        <taxon>Pseudomonadota</taxon>
        <taxon>Gammaproteobacteria</taxon>
        <taxon>Chromatiales</taxon>
        <taxon>Ectothiorhodospiraceae</taxon>
        <taxon>Halorhodospira</taxon>
    </lineage>
</organism>
<dbReference type="InterPro" id="IPR035965">
    <property type="entry name" value="PAS-like_dom_sf"/>
</dbReference>
<dbReference type="GO" id="GO:0006935">
    <property type="term" value="P:chemotaxis"/>
    <property type="evidence" value="ECO:0007669"/>
    <property type="project" value="UniProtKB-ARBA"/>
</dbReference>
<dbReference type="PROSITE" id="PS50111">
    <property type="entry name" value="CHEMOTAXIS_TRANSDUC_2"/>
    <property type="match status" value="1"/>
</dbReference>
<dbReference type="RefSeq" id="WP_011813773.1">
    <property type="nucleotide sequence ID" value="NC_008789.1"/>
</dbReference>
<dbReference type="CDD" id="cd11386">
    <property type="entry name" value="MCP_signal"/>
    <property type="match status" value="1"/>
</dbReference>
<evidence type="ECO:0000256" key="2">
    <source>
        <dbReference type="ARBA" id="ARBA00022519"/>
    </source>
</evidence>
<keyword evidence="7" id="KW-1133">Transmembrane helix</keyword>
<evidence type="ECO:0000256" key="3">
    <source>
        <dbReference type="ARBA" id="ARBA00023224"/>
    </source>
</evidence>
<evidence type="ECO:0000256" key="7">
    <source>
        <dbReference type="SAM" id="Phobius"/>
    </source>
</evidence>
<dbReference type="STRING" id="349124.Hhal_0974"/>
<feature type="compositionally biased region" description="Polar residues" evidence="6">
    <location>
        <begin position="312"/>
        <end position="333"/>
    </location>
</feature>
<evidence type="ECO:0000313" key="12">
    <source>
        <dbReference type="Proteomes" id="UP000000647"/>
    </source>
</evidence>
<dbReference type="Pfam" id="PF08447">
    <property type="entry name" value="PAS_3"/>
    <property type="match status" value="1"/>
</dbReference>
<dbReference type="Pfam" id="PF00015">
    <property type="entry name" value="MCPsignal"/>
    <property type="match status" value="1"/>
</dbReference>
<dbReference type="NCBIfam" id="TIGR00229">
    <property type="entry name" value="sensory_box"/>
    <property type="match status" value="1"/>
</dbReference>
<keyword evidence="7" id="KW-0472">Membrane</keyword>
<sequence length="532" mass="58059">MRINEPVTQRRVAVPRGATILSTTDPKGRITYVNEEFERISGYRHDELIGQPHNLIRHPDMPRTAFYEMWATLQSGRSWMGLVKNRCKNGDHYWVHAYATPILDARGTIVEIQSVRTAPPSEAAVERAAATYAKVRASEPDKGEVGPVPRPGRRFGLRERLLALLLPAPVAAVVASTAGLGTAGLALVTLTATALAAGGAVYLWRPLNAAVEEARLLIDDPLAEQLYTNRRDEAGRLRLAMLQLQTEMSAVPKRLASVTEQLQTVRNQAGEAIGEARSQAQRQTSETQQVATAMEEMSQSVQEVARNASMGAETSEQAQTQTHHGMQTVQQSADAVRELVERVRGSAEITHQLAQETDRIGAALDLIQQITEQTNLLALNAAIEAARAGEVGRGFSVVAEEVRVLADRTSSSTKEIKAIIDSLQEGTERAVAAMNESSERAEHTLNLSDEARGALEAINEAVSSMQEMSIQIASATEEQSATAGEVNRNINNIDQLAQQVQECTDRAGDRMETLTEEIDHAARLVRRFADQQ</sequence>
<dbReference type="EMBL" id="CP000544">
    <property type="protein sequence ID" value="ABM61750.1"/>
    <property type="molecule type" value="Genomic_DNA"/>
</dbReference>
<reference evidence="12" key="1">
    <citation type="submission" date="2006-12" db="EMBL/GenBank/DDBJ databases">
        <title>Complete sequence of Halorhodospira halophila SL1.</title>
        <authorList>
            <consortium name="US DOE Joint Genome Institute"/>
            <person name="Copeland A."/>
            <person name="Lucas S."/>
            <person name="Lapidus A."/>
            <person name="Barry K."/>
            <person name="Detter J.C."/>
            <person name="Glavina del Rio T."/>
            <person name="Hammon N."/>
            <person name="Israni S."/>
            <person name="Dalin E."/>
            <person name="Tice H."/>
            <person name="Pitluck S."/>
            <person name="Saunders E."/>
            <person name="Brettin T."/>
            <person name="Bruce D."/>
            <person name="Han C."/>
            <person name="Tapia R."/>
            <person name="Schmutz J."/>
            <person name="Larimer F."/>
            <person name="Land M."/>
            <person name="Hauser L."/>
            <person name="Kyrpides N."/>
            <person name="Mikhailova N."/>
            <person name="Hoff W."/>
            <person name="Richardson P."/>
        </authorList>
    </citation>
    <scope>NUCLEOTIDE SEQUENCE [LARGE SCALE GENOMIC DNA]</scope>
    <source>
        <strain evidence="12">DSM 244 / SL1</strain>
    </source>
</reference>
<keyword evidence="7" id="KW-0812">Transmembrane</keyword>
<dbReference type="PANTHER" id="PTHR32089">
    <property type="entry name" value="METHYL-ACCEPTING CHEMOTAXIS PROTEIN MCPB"/>
    <property type="match status" value="1"/>
</dbReference>
<dbReference type="KEGG" id="hha:Hhal_0974"/>
<dbReference type="GO" id="GO:0005886">
    <property type="term" value="C:plasma membrane"/>
    <property type="evidence" value="ECO:0007669"/>
    <property type="project" value="UniProtKB-SubCell"/>
</dbReference>
<keyword evidence="2" id="KW-0997">Cell inner membrane</keyword>
<protein>
    <submittedName>
        <fullName evidence="11">Methyl-accepting chemotaxis sensory transducer</fullName>
    </submittedName>
</protein>
<evidence type="ECO:0000259" key="8">
    <source>
        <dbReference type="PROSITE" id="PS50111"/>
    </source>
</evidence>
<evidence type="ECO:0000259" key="9">
    <source>
        <dbReference type="PROSITE" id="PS50112"/>
    </source>
</evidence>
<evidence type="ECO:0000256" key="6">
    <source>
        <dbReference type="SAM" id="MobiDB-lite"/>
    </source>
</evidence>
<dbReference type="PANTHER" id="PTHR32089:SF74">
    <property type="entry name" value="METHYL-ACCEPTING CHEMOTAXIS PROTEIN AER"/>
    <property type="match status" value="1"/>
</dbReference>
<evidence type="ECO:0000256" key="4">
    <source>
        <dbReference type="ARBA" id="ARBA00029447"/>
    </source>
</evidence>
<feature type="region of interest" description="Disordered" evidence="6">
    <location>
        <begin position="307"/>
        <end position="333"/>
    </location>
</feature>
<dbReference type="SUPFAM" id="SSF55785">
    <property type="entry name" value="PYP-like sensor domain (PAS domain)"/>
    <property type="match status" value="1"/>
</dbReference>
<feature type="domain" description="PAS" evidence="9">
    <location>
        <begin position="25"/>
        <end position="60"/>
    </location>
</feature>
<keyword evidence="3 5" id="KW-0807">Transducer</keyword>
<dbReference type="HOGENOM" id="CLU_000445_107_26_6"/>
<feature type="domain" description="T-SNARE coiled-coil homology" evidence="10">
    <location>
        <begin position="445"/>
        <end position="507"/>
    </location>
</feature>
<dbReference type="PROSITE" id="PS50192">
    <property type="entry name" value="T_SNARE"/>
    <property type="match status" value="1"/>
</dbReference>
<comment type="subcellular location">
    <subcellularLocation>
        <location evidence="1">Cell inner membrane</location>
        <topology evidence="1">Multi-pass membrane protein</topology>
    </subcellularLocation>
</comment>
<dbReference type="InterPro" id="IPR000727">
    <property type="entry name" value="T_SNARE_dom"/>
</dbReference>
<proteinExistence type="inferred from homology"/>
<dbReference type="Gene3D" id="3.30.450.20">
    <property type="entry name" value="PAS domain"/>
    <property type="match status" value="1"/>
</dbReference>
<dbReference type="InterPro" id="IPR004089">
    <property type="entry name" value="MCPsignal_dom"/>
</dbReference>
<name>A1WVN8_HALHL</name>
<dbReference type="CDD" id="cd00130">
    <property type="entry name" value="PAS"/>
    <property type="match status" value="1"/>
</dbReference>
<feature type="transmembrane region" description="Helical" evidence="7">
    <location>
        <begin position="161"/>
        <end position="179"/>
    </location>
</feature>
<dbReference type="AlphaFoldDB" id="A1WVN8"/>
<feature type="domain" description="Methyl-accepting transducer" evidence="8">
    <location>
        <begin position="258"/>
        <end position="494"/>
    </location>
</feature>
<dbReference type="InterPro" id="IPR000014">
    <property type="entry name" value="PAS"/>
</dbReference>
<dbReference type="Proteomes" id="UP000000647">
    <property type="component" value="Chromosome"/>
</dbReference>
<reference evidence="11 12" key="2">
    <citation type="journal article" date="2013" name="Stand. Genomic Sci.">
        <title>Complete genome sequence of Halorhodospira halophila SL1.</title>
        <authorList>
            <person name="Challacombe J.F."/>
            <person name="Majid S."/>
            <person name="Deole R."/>
            <person name="Brettin T.S."/>
            <person name="Bruce D."/>
            <person name="Delano S.F."/>
            <person name="Detter J.C."/>
            <person name="Gleasner C.D."/>
            <person name="Han C.S."/>
            <person name="Misra M."/>
            <person name="Reitenga K.G."/>
            <person name="Mikhailova N."/>
            <person name="Woyke T."/>
            <person name="Pitluck S."/>
            <person name="Nolan M."/>
            <person name="Land M.L."/>
            <person name="Saunders E."/>
            <person name="Tapia R."/>
            <person name="Lapidus A."/>
            <person name="Ivanova N."/>
            <person name="Hoff W.D."/>
        </authorList>
    </citation>
    <scope>NUCLEOTIDE SEQUENCE [LARGE SCALE GENOMIC DNA]</scope>
    <source>
        <strain evidence="12">DSM 244 / SL1</strain>
    </source>
</reference>
<evidence type="ECO:0000256" key="5">
    <source>
        <dbReference type="PROSITE-ProRule" id="PRU00284"/>
    </source>
</evidence>
<comment type="similarity">
    <text evidence="4">Belongs to the methyl-accepting chemotaxis (MCP) protein family.</text>
</comment>
<dbReference type="eggNOG" id="COG0840">
    <property type="taxonomic scope" value="Bacteria"/>
</dbReference>
<dbReference type="SUPFAM" id="SSF58104">
    <property type="entry name" value="Methyl-accepting chemotaxis protein (MCP) signaling domain"/>
    <property type="match status" value="1"/>
</dbReference>
<dbReference type="SMART" id="SM00283">
    <property type="entry name" value="MA"/>
    <property type="match status" value="1"/>
</dbReference>
<keyword evidence="2" id="KW-1003">Cell membrane</keyword>
<accession>A1WVN8</accession>
<gene>
    <name evidence="11" type="ordered locus">Hhal_0974</name>
</gene>
<evidence type="ECO:0000259" key="10">
    <source>
        <dbReference type="PROSITE" id="PS50192"/>
    </source>
</evidence>
<dbReference type="InterPro" id="IPR013655">
    <property type="entry name" value="PAS_fold_3"/>
</dbReference>
<dbReference type="GO" id="GO:0007165">
    <property type="term" value="P:signal transduction"/>
    <property type="evidence" value="ECO:0007669"/>
    <property type="project" value="UniProtKB-KW"/>
</dbReference>
<evidence type="ECO:0000256" key="1">
    <source>
        <dbReference type="ARBA" id="ARBA00004429"/>
    </source>
</evidence>
<dbReference type="SMART" id="SM00091">
    <property type="entry name" value="PAS"/>
    <property type="match status" value="1"/>
</dbReference>
<keyword evidence="12" id="KW-1185">Reference proteome</keyword>
<dbReference type="Gene3D" id="1.10.287.950">
    <property type="entry name" value="Methyl-accepting chemotaxis protein"/>
    <property type="match status" value="1"/>
</dbReference>